<evidence type="ECO:0000313" key="6">
    <source>
        <dbReference type="Proteomes" id="UP001229421"/>
    </source>
</evidence>
<evidence type="ECO:0000256" key="1">
    <source>
        <dbReference type="ARBA" id="ARBA00001946"/>
    </source>
</evidence>
<dbReference type="InterPro" id="IPR044814">
    <property type="entry name" value="Terpene_cyclase_plant_C1"/>
</dbReference>
<evidence type="ECO:0000259" key="3">
    <source>
        <dbReference type="Pfam" id="PF01397"/>
    </source>
</evidence>
<dbReference type="Gene3D" id="1.50.10.130">
    <property type="entry name" value="Terpene synthase, N-terminal domain"/>
    <property type="match status" value="1"/>
</dbReference>
<dbReference type="GO" id="GO:0000287">
    <property type="term" value="F:magnesium ion binding"/>
    <property type="evidence" value="ECO:0007669"/>
    <property type="project" value="InterPro"/>
</dbReference>
<name>A0AAD8P4L1_TARER</name>
<dbReference type="SUPFAM" id="SSF48239">
    <property type="entry name" value="Terpenoid cyclases/Protein prenyltransferases"/>
    <property type="match status" value="1"/>
</dbReference>
<reference evidence="5" key="1">
    <citation type="journal article" date="2023" name="bioRxiv">
        <title>Improved chromosome-level genome assembly for marigold (Tagetes erecta).</title>
        <authorList>
            <person name="Jiang F."/>
            <person name="Yuan L."/>
            <person name="Wang S."/>
            <person name="Wang H."/>
            <person name="Xu D."/>
            <person name="Wang A."/>
            <person name="Fan W."/>
        </authorList>
    </citation>
    <scope>NUCLEOTIDE SEQUENCE</scope>
    <source>
        <strain evidence="5">WSJ</strain>
        <tissue evidence="5">Leaf</tissue>
    </source>
</reference>
<protein>
    <submittedName>
        <fullName evidence="5">Uncharacterized protein</fullName>
    </submittedName>
</protein>
<dbReference type="AlphaFoldDB" id="A0AAD8P4L1"/>
<dbReference type="Proteomes" id="UP001229421">
    <property type="component" value="Unassembled WGS sequence"/>
</dbReference>
<gene>
    <name evidence="5" type="ORF">QVD17_10203</name>
</gene>
<evidence type="ECO:0000256" key="2">
    <source>
        <dbReference type="ARBA" id="ARBA00022723"/>
    </source>
</evidence>
<dbReference type="PANTHER" id="PTHR31225:SF235">
    <property type="entry name" value="TERPENOID CYCLASES_PROTEIN PRENYLTRANSFERASE ALPHA-ALPHA TOROID-RELATED"/>
    <property type="match status" value="1"/>
</dbReference>
<dbReference type="SUPFAM" id="SSF48576">
    <property type="entry name" value="Terpenoid synthases"/>
    <property type="match status" value="1"/>
</dbReference>
<dbReference type="GO" id="GO:0046246">
    <property type="term" value="P:terpene biosynthetic process"/>
    <property type="evidence" value="ECO:0007669"/>
    <property type="project" value="UniProtKB-ARBA"/>
</dbReference>
<dbReference type="InterPro" id="IPR008949">
    <property type="entry name" value="Isoprenoid_synthase_dom_sf"/>
</dbReference>
<dbReference type="InterPro" id="IPR008930">
    <property type="entry name" value="Terpenoid_cyclase/PrenylTrfase"/>
</dbReference>
<dbReference type="InterPro" id="IPR036965">
    <property type="entry name" value="Terpene_synth_N_sf"/>
</dbReference>
<dbReference type="GO" id="GO:0034005">
    <property type="term" value="F:germacrene-A synthase activity"/>
    <property type="evidence" value="ECO:0007669"/>
    <property type="project" value="UniProtKB-ARBA"/>
</dbReference>
<dbReference type="SFLD" id="SFLDS00005">
    <property type="entry name" value="Isoprenoid_Synthase_Type_I"/>
    <property type="match status" value="1"/>
</dbReference>
<dbReference type="GO" id="GO:0016102">
    <property type="term" value="P:diterpenoid biosynthetic process"/>
    <property type="evidence" value="ECO:0007669"/>
    <property type="project" value="InterPro"/>
</dbReference>
<dbReference type="FunFam" id="1.50.10.130:FF:000001">
    <property type="entry name" value="Isoprene synthase, chloroplastic"/>
    <property type="match status" value="1"/>
</dbReference>
<evidence type="ECO:0000259" key="4">
    <source>
        <dbReference type="Pfam" id="PF03936"/>
    </source>
</evidence>
<dbReference type="CDD" id="cd00684">
    <property type="entry name" value="Terpene_cyclase_plant_C1"/>
    <property type="match status" value="1"/>
</dbReference>
<dbReference type="Pfam" id="PF03936">
    <property type="entry name" value="Terpene_synth_C"/>
    <property type="match status" value="1"/>
</dbReference>
<dbReference type="PANTHER" id="PTHR31225">
    <property type="entry name" value="OS04G0344100 PROTEIN-RELATED"/>
    <property type="match status" value="1"/>
</dbReference>
<accession>A0AAD8P4L1</accession>
<keyword evidence="6" id="KW-1185">Reference proteome</keyword>
<comment type="cofactor">
    <cofactor evidence="1">
        <name>Mg(2+)</name>
        <dbReference type="ChEBI" id="CHEBI:18420"/>
    </cofactor>
</comment>
<dbReference type="InterPro" id="IPR001906">
    <property type="entry name" value="Terpene_synth_N"/>
</dbReference>
<comment type="caution">
    <text evidence="5">The sequence shown here is derived from an EMBL/GenBank/DDBJ whole genome shotgun (WGS) entry which is preliminary data.</text>
</comment>
<proteinExistence type="predicted"/>
<dbReference type="SFLD" id="SFLDG01019">
    <property type="entry name" value="Terpene_Cyclase_Like_1_C_Termi"/>
    <property type="match status" value="1"/>
</dbReference>
<sequence length="549" mass="64012">MSVKQENIVKRPLANFPLSVWGDQFLHYDQIEDEAEIEKVVEELKEEVRKEMLRALSIPNEHTNLLKLIDAVERLGINYYFEEEINEALQHFYDAYGDKWNGGAASVWFRIMRQHGFFVSSDIFNSYKVDKDGGFIEPLADDIEGLLELYEAAYLRVPGEVILDDALVFARARLDDIAKNPSLSDSVVTKQIQEALKQPLHKRVPRIEAVRYIPVYQQHASHNKSLLKLAKLGFNLLQSLHKKELSQVYKWWKGFNVPTNLSYARNRLVECYFWSLGVYFEPKYSESRMFLAKVLSMETILDDTYDAYGTLEELEIFTQAVKRWSITCLDDVPEKMQLIYWMLLDMYGEMEKILIKMGKAHHLNYIRNAMMEYIGCYLKEARWANNGYIPTLEEHKEVTTVSSGYKFTLIASFAAMGDVITDETFKWALTMPPLARSCCVLCRIMDDIVTHKEEQQRMHVASGIQCYMNEYDVTEQHVYDLFNKKVEEAWKEMNLESLRCKDVEMPVIMRVINLARVMDVLYKNTDHFTHVDDELINHIKSLVVDAIAI</sequence>
<dbReference type="Gene3D" id="1.10.600.10">
    <property type="entry name" value="Farnesyl Diphosphate Synthase"/>
    <property type="match status" value="1"/>
</dbReference>
<evidence type="ECO:0000313" key="5">
    <source>
        <dbReference type="EMBL" id="KAK1433293.1"/>
    </source>
</evidence>
<dbReference type="EMBL" id="JAUHHV010000002">
    <property type="protein sequence ID" value="KAK1433293.1"/>
    <property type="molecule type" value="Genomic_DNA"/>
</dbReference>
<feature type="domain" description="Terpene synthase N-terminal" evidence="3">
    <location>
        <begin position="20"/>
        <end position="196"/>
    </location>
</feature>
<dbReference type="FunFam" id="1.10.600.10:FF:000007">
    <property type="entry name" value="Isoprene synthase, chloroplastic"/>
    <property type="match status" value="1"/>
</dbReference>
<dbReference type="InterPro" id="IPR005630">
    <property type="entry name" value="Terpene_synthase_metal-bd"/>
</dbReference>
<dbReference type="Pfam" id="PF01397">
    <property type="entry name" value="Terpene_synth"/>
    <property type="match status" value="1"/>
</dbReference>
<feature type="domain" description="Terpene synthase metal-binding" evidence="4">
    <location>
        <begin position="255"/>
        <end position="492"/>
    </location>
</feature>
<dbReference type="InterPro" id="IPR034741">
    <property type="entry name" value="Terpene_cyclase-like_1_C"/>
</dbReference>
<keyword evidence="2" id="KW-0479">Metal-binding</keyword>
<organism evidence="5 6">
    <name type="scientific">Tagetes erecta</name>
    <name type="common">African marigold</name>
    <dbReference type="NCBI Taxonomy" id="13708"/>
    <lineage>
        <taxon>Eukaryota</taxon>
        <taxon>Viridiplantae</taxon>
        <taxon>Streptophyta</taxon>
        <taxon>Embryophyta</taxon>
        <taxon>Tracheophyta</taxon>
        <taxon>Spermatophyta</taxon>
        <taxon>Magnoliopsida</taxon>
        <taxon>eudicotyledons</taxon>
        <taxon>Gunneridae</taxon>
        <taxon>Pentapetalae</taxon>
        <taxon>asterids</taxon>
        <taxon>campanulids</taxon>
        <taxon>Asterales</taxon>
        <taxon>Asteraceae</taxon>
        <taxon>Asteroideae</taxon>
        <taxon>Heliantheae alliance</taxon>
        <taxon>Tageteae</taxon>
        <taxon>Tagetes</taxon>
    </lineage>
</organism>
<dbReference type="InterPro" id="IPR050148">
    <property type="entry name" value="Terpene_synthase-like"/>
</dbReference>